<dbReference type="InterPro" id="IPR050109">
    <property type="entry name" value="HTH-type_TetR-like_transc_reg"/>
</dbReference>
<dbReference type="InterPro" id="IPR009057">
    <property type="entry name" value="Homeodomain-like_sf"/>
</dbReference>
<dbReference type="EMBL" id="JACDTZ010000001">
    <property type="protein sequence ID" value="MBA5243338.1"/>
    <property type="molecule type" value="Genomic_DNA"/>
</dbReference>
<dbReference type="InterPro" id="IPR023772">
    <property type="entry name" value="DNA-bd_HTH_TetR-type_CS"/>
</dbReference>
<dbReference type="SUPFAM" id="SSF46689">
    <property type="entry name" value="Homeodomain-like"/>
    <property type="match status" value="1"/>
</dbReference>
<dbReference type="PROSITE" id="PS01081">
    <property type="entry name" value="HTH_TETR_1"/>
    <property type="match status" value="1"/>
</dbReference>
<comment type="caution">
    <text evidence="6">The sequence shown here is derived from an EMBL/GenBank/DDBJ whole genome shotgun (WGS) entry which is preliminary data.</text>
</comment>
<organism evidence="6 7">
    <name type="scientific">Corynebacterium haemomassiliense</name>
    <dbReference type="NCBI Taxonomy" id="2754726"/>
    <lineage>
        <taxon>Bacteria</taxon>
        <taxon>Bacillati</taxon>
        <taxon>Actinomycetota</taxon>
        <taxon>Actinomycetes</taxon>
        <taxon>Mycobacteriales</taxon>
        <taxon>Corynebacteriaceae</taxon>
        <taxon>Corynebacterium</taxon>
    </lineage>
</organism>
<dbReference type="PROSITE" id="PS50977">
    <property type="entry name" value="HTH_TETR_2"/>
    <property type="match status" value="1"/>
</dbReference>
<dbReference type="AlphaFoldDB" id="A0A7W2E917"/>
<evidence type="ECO:0000256" key="1">
    <source>
        <dbReference type="ARBA" id="ARBA00023015"/>
    </source>
</evidence>
<dbReference type="Gene3D" id="1.10.357.10">
    <property type="entry name" value="Tetracycline Repressor, domain 2"/>
    <property type="match status" value="1"/>
</dbReference>
<sequence>MLHPVQNEGIREQKRRETLQRIRDEAARLVGAHGYDNVTVDDICLAAGISRRTFFNYVDSKDEAILGSFPFAFSEDALDAIRQTRSDNVLELVIRSIKVEPGRFDGPAAKCRRELLENNPGLMHAEAARKRGFLTEVGRAVYAHFERFPEDRRHTGTLEDETHFIVVLFQGAVSRYLWHPPEGADPVEQLLANAHDLTVYAKEMKW</sequence>
<dbReference type="Proteomes" id="UP000523682">
    <property type="component" value="Unassembled WGS sequence"/>
</dbReference>
<dbReference type="InterPro" id="IPR001647">
    <property type="entry name" value="HTH_TetR"/>
</dbReference>
<evidence type="ECO:0000313" key="6">
    <source>
        <dbReference type="EMBL" id="MBA5243338.1"/>
    </source>
</evidence>
<dbReference type="GO" id="GO:0003700">
    <property type="term" value="F:DNA-binding transcription factor activity"/>
    <property type="evidence" value="ECO:0007669"/>
    <property type="project" value="TreeGrafter"/>
</dbReference>
<keyword evidence="7" id="KW-1185">Reference proteome</keyword>
<evidence type="ECO:0000256" key="2">
    <source>
        <dbReference type="ARBA" id="ARBA00023125"/>
    </source>
</evidence>
<name>A0A7W2E917_9CORY</name>
<protein>
    <submittedName>
        <fullName evidence="6">TetR family transcriptional regulator</fullName>
    </submittedName>
</protein>
<keyword evidence="2 4" id="KW-0238">DNA-binding</keyword>
<dbReference type="PANTHER" id="PTHR30055:SF234">
    <property type="entry name" value="HTH-TYPE TRANSCRIPTIONAL REGULATOR BETI"/>
    <property type="match status" value="1"/>
</dbReference>
<gene>
    <name evidence="6" type="ORF">H0193_00640</name>
</gene>
<keyword evidence="3" id="KW-0804">Transcription</keyword>
<evidence type="ECO:0000313" key="7">
    <source>
        <dbReference type="Proteomes" id="UP000523682"/>
    </source>
</evidence>
<dbReference type="Pfam" id="PF00440">
    <property type="entry name" value="TetR_N"/>
    <property type="match status" value="1"/>
</dbReference>
<dbReference type="PANTHER" id="PTHR30055">
    <property type="entry name" value="HTH-TYPE TRANSCRIPTIONAL REGULATOR RUTR"/>
    <property type="match status" value="1"/>
</dbReference>
<evidence type="ECO:0000256" key="4">
    <source>
        <dbReference type="PROSITE-ProRule" id="PRU00335"/>
    </source>
</evidence>
<evidence type="ECO:0000256" key="3">
    <source>
        <dbReference type="ARBA" id="ARBA00023163"/>
    </source>
</evidence>
<dbReference type="GO" id="GO:0000976">
    <property type="term" value="F:transcription cis-regulatory region binding"/>
    <property type="evidence" value="ECO:0007669"/>
    <property type="project" value="TreeGrafter"/>
</dbReference>
<keyword evidence="1" id="KW-0805">Transcription regulation</keyword>
<evidence type="ECO:0000259" key="5">
    <source>
        <dbReference type="PROSITE" id="PS50977"/>
    </source>
</evidence>
<reference evidence="6 7" key="1">
    <citation type="submission" date="2020-07" db="EMBL/GenBank/DDBJ databases">
        <title>Draft genome and description of Corynebacterium haemomassiliense strain Marseile-Q3615 sp. nov.</title>
        <authorList>
            <person name="Boxberger M."/>
            <person name="La Scola B."/>
        </authorList>
    </citation>
    <scope>NUCLEOTIDE SEQUENCE [LARGE SCALE GENOMIC DNA]</scope>
    <source>
        <strain evidence="6 7">Marseille-Q3615</strain>
    </source>
</reference>
<feature type="DNA-binding region" description="H-T-H motif" evidence="4">
    <location>
        <begin position="39"/>
        <end position="58"/>
    </location>
</feature>
<accession>A0A7W2E917</accession>
<feature type="domain" description="HTH tetR-type" evidence="5">
    <location>
        <begin position="16"/>
        <end position="76"/>
    </location>
</feature>
<proteinExistence type="predicted"/>